<dbReference type="GO" id="GO:0008483">
    <property type="term" value="F:transaminase activity"/>
    <property type="evidence" value="ECO:0007669"/>
    <property type="project" value="UniProtKB-KW"/>
</dbReference>
<dbReference type="InterPro" id="IPR015424">
    <property type="entry name" value="PyrdxlP-dep_Trfase"/>
</dbReference>
<evidence type="ECO:0000259" key="1">
    <source>
        <dbReference type="Pfam" id="PF00155"/>
    </source>
</evidence>
<dbReference type="Gene3D" id="3.40.640.10">
    <property type="entry name" value="Type I PLP-dependent aspartate aminotransferase-like (Major domain)"/>
    <property type="match status" value="1"/>
</dbReference>
<dbReference type="InterPro" id="IPR004839">
    <property type="entry name" value="Aminotransferase_I/II_large"/>
</dbReference>
<keyword evidence="3" id="KW-1185">Reference proteome</keyword>
<comment type="caution">
    <text evidence="2">The sequence shown here is derived from an EMBL/GenBank/DDBJ whole genome shotgun (WGS) entry which is preliminary data.</text>
</comment>
<organism evidence="2 3">
    <name type="scientific">Pseudonocardia kongjuensis</name>
    <dbReference type="NCBI Taxonomy" id="102227"/>
    <lineage>
        <taxon>Bacteria</taxon>
        <taxon>Bacillati</taxon>
        <taxon>Actinomycetota</taxon>
        <taxon>Actinomycetes</taxon>
        <taxon>Pseudonocardiales</taxon>
        <taxon>Pseudonocardiaceae</taxon>
        <taxon>Pseudonocardia</taxon>
    </lineage>
</organism>
<evidence type="ECO:0000313" key="3">
    <source>
        <dbReference type="Proteomes" id="UP001501414"/>
    </source>
</evidence>
<dbReference type="PANTHER" id="PTHR42691:SF1">
    <property type="entry name" value="ASPARTATE AMINOTRANSFERASE YHDR-RELATED"/>
    <property type="match status" value="1"/>
</dbReference>
<proteinExistence type="predicted"/>
<evidence type="ECO:0000313" key="2">
    <source>
        <dbReference type="EMBL" id="GAA1384307.1"/>
    </source>
</evidence>
<dbReference type="RefSeq" id="WP_344019775.1">
    <property type="nucleotide sequence ID" value="NZ_BAAAJK010000005.1"/>
</dbReference>
<dbReference type="PANTHER" id="PTHR42691">
    <property type="entry name" value="ASPARTATE AMINOTRANSFERASE YHDR-RELATED"/>
    <property type="match status" value="1"/>
</dbReference>
<dbReference type="Proteomes" id="UP001501414">
    <property type="component" value="Unassembled WGS sequence"/>
</dbReference>
<dbReference type="CDD" id="cd00609">
    <property type="entry name" value="AAT_like"/>
    <property type="match status" value="1"/>
</dbReference>
<keyword evidence="2" id="KW-0808">Transferase</keyword>
<reference evidence="2 3" key="1">
    <citation type="journal article" date="2019" name="Int. J. Syst. Evol. Microbiol.">
        <title>The Global Catalogue of Microorganisms (GCM) 10K type strain sequencing project: providing services to taxonomists for standard genome sequencing and annotation.</title>
        <authorList>
            <consortium name="The Broad Institute Genomics Platform"/>
            <consortium name="The Broad Institute Genome Sequencing Center for Infectious Disease"/>
            <person name="Wu L."/>
            <person name="Ma J."/>
        </authorList>
    </citation>
    <scope>NUCLEOTIDE SEQUENCE [LARGE SCALE GENOMIC DNA]</scope>
    <source>
        <strain evidence="2 3">JCM 11896</strain>
    </source>
</reference>
<sequence length="394" mass="42710">MIDDELDRLLGPLERFETVRRRVARLGNRACDLSYANFAGGVEPDALGVLRRALDDDRALGMQYAPFGGQTLARRAVADDLRVGQGLPTTYADVILTPGAMAGLQLALRVAGVAGDEVVVPVPCWLDHPLYVQSLGMTVRPVPMRTDDFALDLDAIGAAFGERTSAVLLSNPNNPTGTVVTPQLAEGLRDLIVAHERRTGRRITVIADETHRDFCPDGVFTSIASTVARTLIVYSFGKRHFMQGQRLGYVAVSPAHPERAETGAELVRWTRITGTATPTAVMQRAVHGLLKIPLHTEALHRARARLRAELEGLGFTLVPSESTLFLYLRTPDGLTDAAFAERLASDGVLVLPAECFHHEGYVRLAVTGDDTVLERAVQVFRRHAPADVTTGAVA</sequence>
<dbReference type="InterPro" id="IPR015421">
    <property type="entry name" value="PyrdxlP-dep_Trfase_major"/>
</dbReference>
<name>A0ABN1XKU2_9PSEU</name>
<dbReference type="Pfam" id="PF00155">
    <property type="entry name" value="Aminotran_1_2"/>
    <property type="match status" value="1"/>
</dbReference>
<protein>
    <submittedName>
        <fullName evidence="2">Pyridoxal phosphate-dependent aminotransferase</fullName>
    </submittedName>
</protein>
<feature type="domain" description="Aminotransferase class I/classII large" evidence="1">
    <location>
        <begin position="62"/>
        <end position="379"/>
    </location>
</feature>
<gene>
    <name evidence="2" type="ORF">GCM10009613_14990</name>
</gene>
<dbReference type="SUPFAM" id="SSF53383">
    <property type="entry name" value="PLP-dependent transferases"/>
    <property type="match status" value="1"/>
</dbReference>
<keyword evidence="2" id="KW-0032">Aminotransferase</keyword>
<accession>A0ABN1XKU2</accession>
<dbReference type="EMBL" id="BAAAJK010000005">
    <property type="protein sequence ID" value="GAA1384307.1"/>
    <property type="molecule type" value="Genomic_DNA"/>
</dbReference>